<feature type="compositionally biased region" description="Polar residues" evidence="1">
    <location>
        <begin position="118"/>
        <end position="133"/>
    </location>
</feature>
<dbReference type="OrthoDB" id="4951419at2759"/>
<evidence type="ECO:0000313" key="3">
    <source>
        <dbReference type="Proteomes" id="UP000748025"/>
    </source>
</evidence>
<feature type="region of interest" description="Disordered" evidence="1">
    <location>
        <begin position="40"/>
        <end position="70"/>
    </location>
</feature>
<gene>
    <name evidence="2" type="ORF">E4U43_007754</name>
</gene>
<evidence type="ECO:0000256" key="1">
    <source>
        <dbReference type="SAM" id="MobiDB-lite"/>
    </source>
</evidence>
<name>A0A9P7SXV6_9HYPO</name>
<feature type="compositionally biased region" description="Basic and acidic residues" evidence="1">
    <location>
        <begin position="50"/>
        <end position="65"/>
    </location>
</feature>
<comment type="caution">
    <text evidence="2">The sequence shown here is derived from an EMBL/GenBank/DDBJ whole genome shotgun (WGS) entry which is preliminary data.</text>
</comment>
<feature type="region of interest" description="Disordered" evidence="1">
    <location>
        <begin position="103"/>
        <end position="161"/>
    </location>
</feature>
<sequence length="201" mass="21607">MLSKSLGAARTAVRDLFRSADHRRNREHCWHDAPDEWGVNTARARAATPTERRGNESGTTTKEDVPTPPKYNVIIKEGPRRHVPHVRSGPAVEGTYLVLDRVPASSGKGVEHGKAGDSQHSMQMNCSRESQPGSALDGDGEGAVCDGGEKQESDAASASAAASAAAAEDQRMRASTLFAYRAMKIRERRDDAARLCQNVAA</sequence>
<dbReference type="AlphaFoldDB" id="A0A9P7SXV6"/>
<organism evidence="2 3">
    <name type="scientific">Claviceps pusilla</name>
    <dbReference type="NCBI Taxonomy" id="123648"/>
    <lineage>
        <taxon>Eukaryota</taxon>
        <taxon>Fungi</taxon>
        <taxon>Dikarya</taxon>
        <taxon>Ascomycota</taxon>
        <taxon>Pezizomycotina</taxon>
        <taxon>Sordariomycetes</taxon>
        <taxon>Hypocreomycetidae</taxon>
        <taxon>Hypocreales</taxon>
        <taxon>Clavicipitaceae</taxon>
        <taxon>Claviceps</taxon>
    </lineage>
</organism>
<proteinExistence type="predicted"/>
<accession>A0A9P7SXV6</accession>
<keyword evidence="3" id="KW-1185">Reference proteome</keyword>
<reference evidence="2" key="1">
    <citation type="journal article" date="2020" name="bioRxiv">
        <title>Whole genome comparisons of ergot fungi reveals the divergence and evolution of species within the genus Claviceps are the result of varying mechanisms driving genome evolution and host range expansion.</title>
        <authorList>
            <person name="Wyka S.A."/>
            <person name="Mondo S.J."/>
            <person name="Liu M."/>
            <person name="Dettman J."/>
            <person name="Nalam V."/>
            <person name="Broders K.D."/>
        </authorList>
    </citation>
    <scope>NUCLEOTIDE SEQUENCE</scope>
    <source>
        <strain evidence="2">CCC 602</strain>
    </source>
</reference>
<protein>
    <submittedName>
        <fullName evidence="2">Uncharacterized protein</fullName>
    </submittedName>
</protein>
<dbReference type="EMBL" id="SRPW01000727">
    <property type="protein sequence ID" value="KAG6012496.1"/>
    <property type="molecule type" value="Genomic_DNA"/>
</dbReference>
<dbReference type="Proteomes" id="UP000748025">
    <property type="component" value="Unassembled WGS sequence"/>
</dbReference>
<evidence type="ECO:0000313" key="2">
    <source>
        <dbReference type="EMBL" id="KAG6012496.1"/>
    </source>
</evidence>